<keyword evidence="6" id="KW-0325">Glycoprotein</keyword>
<evidence type="ECO:0000256" key="9">
    <source>
        <dbReference type="SAM" id="Phobius"/>
    </source>
</evidence>
<feature type="domain" description="Polycystin" evidence="11">
    <location>
        <begin position="163"/>
        <end position="359"/>
    </location>
</feature>
<dbReference type="PANTHER" id="PTHR10877:SF183">
    <property type="entry name" value="AT14535P-RELATED"/>
    <property type="match status" value="1"/>
</dbReference>
<evidence type="ECO:0000259" key="10">
    <source>
        <dbReference type="Pfam" id="PF08016"/>
    </source>
</evidence>
<dbReference type="GO" id="GO:0005262">
    <property type="term" value="F:calcium channel activity"/>
    <property type="evidence" value="ECO:0007669"/>
    <property type="project" value="TreeGrafter"/>
</dbReference>
<comment type="subcellular location">
    <subcellularLocation>
        <location evidence="1">Membrane</location>
        <topology evidence="1">Multi-pass membrane protein</topology>
    </subcellularLocation>
</comment>
<dbReference type="EMBL" id="BDGG01000010">
    <property type="protein sequence ID" value="GAV04201.1"/>
    <property type="molecule type" value="Genomic_DNA"/>
</dbReference>
<protein>
    <submittedName>
        <fullName evidence="12">Uncharacterized protein</fullName>
    </submittedName>
</protein>
<name>A0A1D1VTB7_RAMVA</name>
<dbReference type="Proteomes" id="UP000186922">
    <property type="component" value="Unassembled WGS sequence"/>
</dbReference>
<dbReference type="GO" id="GO:0016020">
    <property type="term" value="C:membrane"/>
    <property type="evidence" value="ECO:0007669"/>
    <property type="project" value="UniProtKB-SubCell"/>
</dbReference>
<dbReference type="GO" id="GO:0050982">
    <property type="term" value="P:detection of mechanical stimulus"/>
    <property type="evidence" value="ECO:0007669"/>
    <property type="project" value="TreeGrafter"/>
</dbReference>
<accession>A0A1D1VTB7</accession>
<evidence type="ECO:0000256" key="4">
    <source>
        <dbReference type="ARBA" id="ARBA00022989"/>
    </source>
</evidence>
<sequence length="529" mass="59699">MASRPSKSTATAGGRVDAGAAGDSAKPLLGSLATPRGSIKPPPRQITIDPNIGLPSLEPHADEPHGIWYTVRKSIRGTSQNVRIIFLWSNCAILTLSTFPVRVLGDERNGRHYNQSGVIHPNNAARALRVSHVPDYDPLTFGSTSPTMFYLTQALTNVFVTPFKELNKFDDLFAYYKGSMMDGLYWENWYNNDSAVEKDGIIYYANRVLGVPRMRQFRVSNKSCAIPLEFHEIIEECYGDFSSATESKDAFGNGSYTNDSAWIYREANETGMSSHRGKLASYDGGGYVQDLNLTKDVSEALIKDLEKGRWLDQATRAVLVDFTVYNVNLNLFATIRLCTEVPPTGGLVQSSEIRTIKLLKYQTKRDYTVLAFECMFVIFILYYIGEEVIEVSKLKVRYFKSFWNVLDISVLTCAVICVGFSINHYFLVHETLSALLDIHDRYVDFEYLSFYQVMLTNSMAVTVFFAWIKLFKYLSFNKTMMQLSLTLGRAAKDIASFSIMFFIVFFAFAQLGFFLFGTQVFTFICSGSL</sequence>
<feature type="transmembrane region" description="Helical" evidence="9">
    <location>
        <begin position="367"/>
        <end position="384"/>
    </location>
</feature>
<feature type="compositionally biased region" description="Low complexity" evidence="8">
    <location>
        <begin position="9"/>
        <end position="25"/>
    </location>
</feature>
<dbReference type="InterPro" id="IPR051223">
    <property type="entry name" value="Polycystin"/>
</dbReference>
<feature type="transmembrane region" description="Helical" evidence="9">
    <location>
        <begin position="494"/>
        <end position="516"/>
    </location>
</feature>
<dbReference type="PRINTS" id="PR01433">
    <property type="entry name" value="POLYCYSTIN2"/>
</dbReference>
<evidence type="ECO:0000259" key="11">
    <source>
        <dbReference type="Pfam" id="PF20519"/>
    </source>
</evidence>
<reference evidence="12 13" key="1">
    <citation type="journal article" date="2016" name="Nat. Commun.">
        <title>Extremotolerant tardigrade genome and improved radiotolerance of human cultured cells by tardigrade-unique protein.</title>
        <authorList>
            <person name="Hashimoto T."/>
            <person name="Horikawa D.D."/>
            <person name="Saito Y."/>
            <person name="Kuwahara H."/>
            <person name="Kozuka-Hata H."/>
            <person name="Shin-I T."/>
            <person name="Minakuchi Y."/>
            <person name="Ohishi K."/>
            <person name="Motoyama A."/>
            <person name="Aizu T."/>
            <person name="Enomoto A."/>
            <person name="Kondo K."/>
            <person name="Tanaka S."/>
            <person name="Hara Y."/>
            <person name="Koshikawa S."/>
            <person name="Sagara H."/>
            <person name="Miura T."/>
            <person name="Yokobori S."/>
            <person name="Miyagawa K."/>
            <person name="Suzuki Y."/>
            <person name="Kubo T."/>
            <person name="Oyama M."/>
            <person name="Kohara Y."/>
            <person name="Fujiyama A."/>
            <person name="Arakawa K."/>
            <person name="Katayama T."/>
            <person name="Toyoda A."/>
            <person name="Kunieda T."/>
        </authorList>
    </citation>
    <scope>NUCLEOTIDE SEQUENCE [LARGE SCALE GENOMIC DNA]</scope>
    <source>
        <strain evidence="12 13">YOKOZUNA-1</strain>
    </source>
</reference>
<keyword evidence="4 9" id="KW-1133">Transmembrane helix</keyword>
<dbReference type="AlphaFoldDB" id="A0A1D1VTB7"/>
<dbReference type="GO" id="GO:0005509">
    <property type="term" value="F:calcium ion binding"/>
    <property type="evidence" value="ECO:0007669"/>
    <property type="project" value="InterPro"/>
</dbReference>
<feature type="domain" description="Polycystin cation channel PKD1/PKD2" evidence="10">
    <location>
        <begin position="361"/>
        <end position="523"/>
    </location>
</feature>
<dbReference type="PANTHER" id="PTHR10877">
    <property type="entry name" value="POLYCYSTIN FAMILY MEMBER"/>
    <property type="match status" value="1"/>
</dbReference>
<feature type="disulfide bond" evidence="7">
    <location>
        <begin position="224"/>
        <end position="237"/>
    </location>
</feature>
<dbReference type="InterPro" id="IPR046791">
    <property type="entry name" value="Polycystin_dom"/>
</dbReference>
<proteinExistence type="inferred from homology"/>
<keyword evidence="3 9" id="KW-0812">Transmembrane</keyword>
<feature type="transmembrane region" description="Helical" evidence="9">
    <location>
        <begin position="448"/>
        <end position="474"/>
    </location>
</feature>
<evidence type="ECO:0000313" key="12">
    <source>
        <dbReference type="EMBL" id="GAV04201.1"/>
    </source>
</evidence>
<evidence type="ECO:0000313" key="13">
    <source>
        <dbReference type="Proteomes" id="UP000186922"/>
    </source>
</evidence>
<feature type="region of interest" description="Disordered" evidence="8">
    <location>
        <begin position="1"/>
        <end position="58"/>
    </location>
</feature>
<evidence type="ECO:0000256" key="2">
    <source>
        <dbReference type="ARBA" id="ARBA00007200"/>
    </source>
</evidence>
<gene>
    <name evidence="12" type="primary">RvY_14513-1</name>
    <name evidence="12" type="synonym">RvY_14513.1</name>
    <name evidence="12" type="ORF">RvY_14513</name>
</gene>
<organism evidence="12 13">
    <name type="scientific">Ramazzottius varieornatus</name>
    <name type="common">Water bear</name>
    <name type="synonym">Tardigrade</name>
    <dbReference type="NCBI Taxonomy" id="947166"/>
    <lineage>
        <taxon>Eukaryota</taxon>
        <taxon>Metazoa</taxon>
        <taxon>Ecdysozoa</taxon>
        <taxon>Tardigrada</taxon>
        <taxon>Eutardigrada</taxon>
        <taxon>Parachela</taxon>
        <taxon>Hypsibioidea</taxon>
        <taxon>Ramazzottiidae</taxon>
        <taxon>Ramazzottius</taxon>
    </lineage>
</organism>
<dbReference type="InterPro" id="IPR013122">
    <property type="entry name" value="PKD1_2_channel"/>
</dbReference>
<comment type="caution">
    <text evidence="12">The sequence shown here is derived from an EMBL/GenBank/DDBJ whole genome shotgun (WGS) entry which is preliminary data.</text>
</comment>
<keyword evidence="13" id="KW-1185">Reference proteome</keyword>
<evidence type="ECO:0000256" key="3">
    <source>
        <dbReference type="ARBA" id="ARBA00022692"/>
    </source>
</evidence>
<evidence type="ECO:0000256" key="1">
    <source>
        <dbReference type="ARBA" id="ARBA00004141"/>
    </source>
</evidence>
<dbReference type="Pfam" id="PF08016">
    <property type="entry name" value="PKD_channel"/>
    <property type="match status" value="1"/>
</dbReference>
<dbReference type="Pfam" id="PF20519">
    <property type="entry name" value="Polycystin_dom"/>
    <property type="match status" value="1"/>
</dbReference>
<dbReference type="STRING" id="947166.A0A1D1VTB7"/>
<evidence type="ECO:0000256" key="6">
    <source>
        <dbReference type="ARBA" id="ARBA00023180"/>
    </source>
</evidence>
<evidence type="ECO:0000256" key="8">
    <source>
        <dbReference type="SAM" id="MobiDB-lite"/>
    </source>
</evidence>
<feature type="transmembrane region" description="Helical" evidence="9">
    <location>
        <begin position="405"/>
        <end position="428"/>
    </location>
</feature>
<evidence type="ECO:0000256" key="5">
    <source>
        <dbReference type="ARBA" id="ARBA00023136"/>
    </source>
</evidence>
<evidence type="ECO:0000256" key="7">
    <source>
        <dbReference type="PIRSR" id="PIRSR603915-2"/>
    </source>
</evidence>
<dbReference type="OrthoDB" id="444119at2759"/>
<comment type="similarity">
    <text evidence="2">Belongs to the polycystin family.</text>
</comment>
<keyword evidence="5 9" id="KW-0472">Membrane</keyword>
<dbReference type="InterPro" id="IPR003915">
    <property type="entry name" value="PKD_2"/>
</dbReference>